<organism evidence="1 2">
    <name type="scientific">Candidatus Stercoripulliclostridium merdipullorum</name>
    <dbReference type="NCBI Taxonomy" id="2840952"/>
    <lineage>
        <taxon>Bacteria</taxon>
        <taxon>Bacillati</taxon>
        <taxon>Bacillota</taxon>
        <taxon>Clostridia</taxon>
        <taxon>Eubacteriales</taxon>
        <taxon>Candidatus Stercoripulliclostridium</taxon>
    </lineage>
</organism>
<dbReference type="Pfam" id="PF07873">
    <property type="entry name" value="YabP"/>
    <property type="match status" value="1"/>
</dbReference>
<evidence type="ECO:0000313" key="1">
    <source>
        <dbReference type="EMBL" id="HIV00802.1"/>
    </source>
</evidence>
<dbReference type="AlphaFoldDB" id="A0A9D1NDW2"/>
<dbReference type="EMBL" id="DVOH01000056">
    <property type="protein sequence ID" value="HIV00802.1"/>
    <property type="molecule type" value="Genomic_DNA"/>
</dbReference>
<dbReference type="Proteomes" id="UP000886891">
    <property type="component" value="Unassembled WGS sequence"/>
</dbReference>
<evidence type="ECO:0000313" key="2">
    <source>
        <dbReference type="Proteomes" id="UP000886891"/>
    </source>
</evidence>
<proteinExistence type="predicted"/>
<reference evidence="1" key="1">
    <citation type="submission" date="2020-10" db="EMBL/GenBank/DDBJ databases">
        <authorList>
            <person name="Gilroy R."/>
        </authorList>
    </citation>
    <scope>NUCLEOTIDE SEQUENCE</scope>
    <source>
        <strain evidence="1">23406</strain>
    </source>
</reference>
<sequence>MDYRACQRKILGLTPEETAEEKLVIYASGAMLIEGHKGVVSYAPEKVVIRRKQGKTWVVVGENLQIAAINPGELYLIGKVSGVTAG</sequence>
<dbReference type="InterPro" id="IPR022476">
    <property type="entry name" value="Spore_YabP/YqfC"/>
</dbReference>
<protein>
    <submittedName>
        <fullName evidence="1">YabP/YqfC family sporulation protein</fullName>
    </submittedName>
</protein>
<name>A0A9D1NDW2_9FIRM</name>
<gene>
    <name evidence="1" type="ORF">IAB14_06800</name>
</gene>
<accession>A0A9D1NDW2</accession>
<reference evidence="1" key="2">
    <citation type="journal article" date="2021" name="PeerJ">
        <title>Extensive microbial diversity within the chicken gut microbiome revealed by metagenomics and culture.</title>
        <authorList>
            <person name="Gilroy R."/>
            <person name="Ravi A."/>
            <person name="Getino M."/>
            <person name="Pursley I."/>
            <person name="Horton D.L."/>
            <person name="Alikhan N.F."/>
            <person name="Baker D."/>
            <person name="Gharbi K."/>
            <person name="Hall N."/>
            <person name="Watson M."/>
            <person name="Adriaenssens E.M."/>
            <person name="Foster-Nyarko E."/>
            <person name="Jarju S."/>
            <person name="Secka A."/>
            <person name="Antonio M."/>
            <person name="Oren A."/>
            <person name="Chaudhuri R.R."/>
            <person name="La Ragione R."/>
            <person name="Hildebrand F."/>
            <person name="Pallen M.J."/>
        </authorList>
    </citation>
    <scope>NUCLEOTIDE SEQUENCE</scope>
    <source>
        <strain evidence="1">23406</strain>
    </source>
</reference>
<comment type="caution">
    <text evidence="1">The sequence shown here is derived from an EMBL/GenBank/DDBJ whole genome shotgun (WGS) entry which is preliminary data.</text>
</comment>